<dbReference type="InterPro" id="IPR052564">
    <property type="entry name" value="N-acetyltrans/Recomb-assoc"/>
</dbReference>
<evidence type="ECO:0000313" key="3">
    <source>
        <dbReference type="Proteomes" id="UP000886740"/>
    </source>
</evidence>
<dbReference type="EMBL" id="DXEL01000019">
    <property type="protein sequence ID" value="HIX73794.1"/>
    <property type="molecule type" value="Genomic_DNA"/>
</dbReference>
<dbReference type="InterPro" id="IPR016181">
    <property type="entry name" value="Acyl_CoA_acyltransferase"/>
</dbReference>
<dbReference type="CDD" id="cd04301">
    <property type="entry name" value="NAT_SF"/>
    <property type="match status" value="1"/>
</dbReference>
<protein>
    <submittedName>
        <fullName evidence="2">GNAT family N-acetyltransferase</fullName>
        <ecNumber evidence="2">2.3.1.-</ecNumber>
    </submittedName>
</protein>
<name>A0A9D1X6H3_9BACT</name>
<accession>A0A9D1X6H3</accession>
<gene>
    <name evidence="2" type="ORF">H9977_01900</name>
</gene>
<dbReference type="SUPFAM" id="SSF55729">
    <property type="entry name" value="Acyl-CoA N-acyltransferases (Nat)"/>
    <property type="match status" value="1"/>
</dbReference>
<dbReference type="Proteomes" id="UP000886740">
    <property type="component" value="Unassembled WGS sequence"/>
</dbReference>
<dbReference type="AlphaFoldDB" id="A0A9D1X6H3"/>
<keyword evidence="2" id="KW-0012">Acyltransferase</keyword>
<dbReference type="Gene3D" id="3.40.630.30">
    <property type="match status" value="1"/>
</dbReference>
<keyword evidence="2" id="KW-0808">Transferase</keyword>
<dbReference type="PANTHER" id="PTHR43451:SF1">
    <property type="entry name" value="ACETYLTRANSFERASE"/>
    <property type="match status" value="1"/>
</dbReference>
<proteinExistence type="predicted"/>
<evidence type="ECO:0000259" key="1">
    <source>
        <dbReference type="PROSITE" id="PS51186"/>
    </source>
</evidence>
<feature type="domain" description="N-acetyltransferase" evidence="1">
    <location>
        <begin position="10"/>
        <end position="163"/>
    </location>
</feature>
<dbReference type="Pfam" id="PF13673">
    <property type="entry name" value="Acetyltransf_10"/>
    <property type="match status" value="1"/>
</dbReference>
<reference evidence="2" key="2">
    <citation type="submission" date="2021-04" db="EMBL/GenBank/DDBJ databases">
        <authorList>
            <person name="Gilroy R."/>
        </authorList>
    </citation>
    <scope>NUCLEOTIDE SEQUENCE</scope>
    <source>
        <strain evidence="2">ChiGjej6B6-14162</strain>
    </source>
</reference>
<comment type="caution">
    <text evidence="2">The sequence shown here is derived from an EMBL/GenBank/DDBJ whole genome shotgun (WGS) entry which is preliminary data.</text>
</comment>
<organism evidence="2 3">
    <name type="scientific">Candidatus Parabacteroides intestinipullorum</name>
    <dbReference type="NCBI Taxonomy" id="2838723"/>
    <lineage>
        <taxon>Bacteria</taxon>
        <taxon>Pseudomonadati</taxon>
        <taxon>Bacteroidota</taxon>
        <taxon>Bacteroidia</taxon>
        <taxon>Bacteroidales</taxon>
        <taxon>Tannerellaceae</taxon>
        <taxon>Parabacteroides</taxon>
    </lineage>
</organism>
<reference evidence="2" key="1">
    <citation type="journal article" date="2021" name="PeerJ">
        <title>Extensive microbial diversity within the chicken gut microbiome revealed by metagenomics and culture.</title>
        <authorList>
            <person name="Gilroy R."/>
            <person name="Ravi A."/>
            <person name="Getino M."/>
            <person name="Pursley I."/>
            <person name="Horton D.L."/>
            <person name="Alikhan N.F."/>
            <person name="Baker D."/>
            <person name="Gharbi K."/>
            <person name="Hall N."/>
            <person name="Watson M."/>
            <person name="Adriaenssens E.M."/>
            <person name="Foster-Nyarko E."/>
            <person name="Jarju S."/>
            <person name="Secka A."/>
            <person name="Antonio M."/>
            <person name="Oren A."/>
            <person name="Chaudhuri R.R."/>
            <person name="La Ragione R."/>
            <person name="Hildebrand F."/>
            <person name="Pallen M.J."/>
        </authorList>
    </citation>
    <scope>NUCLEOTIDE SEQUENCE</scope>
    <source>
        <strain evidence="2">ChiGjej6B6-14162</strain>
    </source>
</reference>
<dbReference type="InterPro" id="IPR000182">
    <property type="entry name" value="GNAT_dom"/>
</dbReference>
<dbReference type="PROSITE" id="PS51186">
    <property type="entry name" value="GNAT"/>
    <property type="match status" value="1"/>
</dbReference>
<dbReference type="PANTHER" id="PTHR43451">
    <property type="entry name" value="ACETYLTRANSFERASE (GNAT) FAMILY PROTEIN"/>
    <property type="match status" value="1"/>
</dbReference>
<sequence length="167" mass="19411">MVKELKEPAYSLRLLSEKDIPEMMVLFRTTVLHVNSRDYTPEEVEDWASCGSERRFRELLPRHCFVGALDKLGHLVGFSSMNRDGYLHSLFVHEAWQGKGVATFLLSEVERIAREYEVDEISSEVSLTARPFFEKRGYEVVKEQKAKANKLWLTNFVMRKKICPPDV</sequence>
<dbReference type="EC" id="2.3.1.-" evidence="2"/>
<dbReference type="GO" id="GO:0016747">
    <property type="term" value="F:acyltransferase activity, transferring groups other than amino-acyl groups"/>
    <property type="evidence" value="ECO:0007669"/>
    <property type="project" value="InterPro"/>
</dbReference>
<evidence type="ECO:0000313" key="2">
    <source>
        <dbReference type="EMBL" id="HIX73794.1"/>
    </source>
</evidence>